<keyword evidence="5" id="KW-0472">Membrane</keyword>
<keyword evidence="5" id="KW-1133">Transmembrane helix</keyword>
<dbReference type="InterPro" id="IPR028082">
    <property type="entry name" value="Peripla_BP_I"/>
</dbReference>
<evidence type="ECO:0000313" key="8">
    <source>
        <dbReference type="Proteomes" id="UP000067523"/>
    </source>
</evidence>
<dbReference type="SUPFAM" id="SSF47413">
    <property type="entry name" value="lambda repressor-like DNA-binding domains"/>
    <property type="match status" value="1"/>
</dbReference>
<evidence type="ECO:0000313" key="7">
    <source>
        <dbReference type="EMBL" id="ALS36465.1"/>
    </source>
</evidence>
<dbReference type="SUPFAM" id="SSF53822">
    <property type="entry name" value="Periplasmic binding protein-like I"/>
    <property type="match status" value="1"/>
</dbReference>
<keyword evidence="4" id="KW-0804">Transcription</keyword>
<dbReference type="InterPro" id="IPR000843">
    <property type="entry name" value="HTH_LacI"/>
</dbReference>
<dbReference type="GO" id="GO:0003700">
    <property type="term" value="F:DNA-binding transcription factor activity"/>
    <property type="evidence" value="ECO:0007669"/>
    <property type="project" value="TreeGrafter"/>
</dbReference>
<dbReference type="KEGG" id="erx:ATZ35_04600"/>
<dbReference type="RefSeq" id="WP_208929707.1">
    <property type="nucleotide sequence ID" value="NZ_CP013655.1"/>
</dbReference>
<feature type="transmembrane region" description="Helical" evidence="5">
    <location>
        <begin position="60"/>
        <end position="80"/>
    </location>
</feature>
<evidence type="ECO:0000256" key="3">
    <source>
        <dbReference type="ARBA" id="ARBA00023125"/>
    </source>
</evidence>
<dbReference type="CDD" id="cd01392">
    <property type="entry name" value="HTH_LacI"/>
    <property type="match status" value="1"/>
</dbReference>
<name>A0A0U2XCG7_9ENTE</name>
<feature type="domain" description="HTH lacI-type" evidence="6">
    <location>
        <begin position="2"/>
        <end position="55"/>
    </location>
</feature>
<evidence type="ECO:0000259" key="6">
    <source>
        <dbReference type="PROSITE" id="PS50932"/>
    </source>
</evidence>
<keyword evidence="5" id="KW-0812">Transmembrane</keyword>
<keyword evidence="1" id="KW-0678">Repressor</keyword>
<dbReference type="PROSITE" id="PS50932">
    <property type="entry name" value="HTH_LACI_2"/>
    <property type="match status" value="1"/>
</dbReference>
<keyword evidence="2" id="KW-0805">Transcription regulation</keyword>
<dbReference type="SMART" id="SM00354">
    <property type="entry name" value="HTH_LACI"/>
    <property type="match status" value="1"/>
</dbReference>
<evidence type="ECO:0000256" key="4">
    <source>
        <dbReference type="ARBA" id="ARBA00023163"/>
    </source>
</evidence>
<dbReference type="AlphaFoldDB" id="A0A0U2XCG7"/>
<sequence>MVNMNDVAKKANVSRGTVSNYVNHVKIKPELAARVEKAIEELNYIPNQAARSLKKQESDIIVFILPTIWTPFFSELAYYIQLELQIQNFKMLLCNSQNDYNLELDYIKMAQEQKVKGILTISYSDIEPYLISNIPIVSIERYFNSAIPFITSDNFGGARQAAEELHKRGSKRLLLILRELPNNLGIFERMNGFIDYCTHNELEYEVYLDKGNSIDFPKRLDLFLTEKFSENCPFDGIFTVTDRYAEFVFNTFAHLPWSIPEDVQLVGFDGARSFSNQSLTISTMSQDVREIARLSVKELVEFDDSLAIQKKHILPVKFTEFKTTRKLDEK</sequence>
<dbReference type="Pfam" id="PF13377">
    <property type="entry name" value="Peripla_BP_3"/>
    <property type="match status" value="1"/>
</dbReference>
<dbReference type="Gene3D" id="3.40.50.2300">
    <property type="match status" value="2"/>
</dbReference>
<dbReference type="InterPro" id="IPR010982">
    <property type="entry name" value="Lambda_DNA-bd_dom_sf"/>
</dbReference>
<keyword evidence="8" id="KW-1185">Reference proteome</keyword>
<dbReference type="Gene3D" id="1.10.260.40">
    <property type="entry name" value="lambda repressor-like DNA-binding domains"/>
    <property type="match status" value="1"/>
</dbReference>
<accession>A0A0U2XCG7</accession>
<proteinExistence type="predicted"/>
<dbReference type="GO" id="GO:0000976">
    <property type="term" value="F:transcription cis-regulatory region binding"/>
    <property type="evidence" value="ECO:0007669"/>
    <property type="project" value="TreeGrafter"/>
</dbReference>
<dbReference type="CDD" id="cd06291">
    <property type="entry name" value="PBP1_Qymf-like"/>
    <property type="match status" value="1"/>
</dbReference>
<dbReference type="PANTHER" id="PTHR30146">
    <property type="entry name" value="LACI-RELATED TRANSCRIPTIONAL REPRESSOR"/>
    <property type="match status" value="1"/>
</dbReference>
<dbReference type="InterPro" id="IPR046335">
    <property type="entry name" value="LacI/GalR-like_sensor"/>
</dbReference>
<keyword evidence="3" id="KW-0238">DNA-binding</keyword>
<dbReference type="EMBL" id="CP013655">
    <property type="protein sequence ID" value="ALS36465.1"/>
    <property type="molecule type" value="Genomic_DNA"/>
</dbReference>
<dbReference type="Pfam" id="PF00356">
    <property type="entry name" value="LacI"/>
    <property type="match status" value="1"/>
</dbReference>
<dbReference type="Proteomes" id="UP000067523">
    <property type="component" value="Chromosome"/>
</dbReference>
<organism evidence="7 8">
    <name type="scientific">Enterococcus rotai</name>
    <dbReference type="NCBI Taxonomy" id="118060"/>
    <lineage>
        <taxon>Bacteria</taxon>
        <taxon>Bacillati</taxon>
        <taxon>Bacillota</taxon>
        <taxon>Bacilli</taxon>
        <taxon>Lactobacillales</taxon>
        <taxon>Enterococcaceae</taxon>
        <taxon>Enterococcus</taxon>
    </lineage>
</organism>
<dbReference type="STRING" id="118060.ATZ35_04600"/>
<reference evidence="8" key="1">
    <citation type="submission" date="2015-12" db="EMBL/GenBank/DDBJ databases">
        <authorList>
            <person name="Lauer A."/>
            <person name="Humrighouse B."/>
            <person name="Loparev V."/>
            <person name="Shewmaker P.L."/>
            <person name="Whitney A.M."/>
            <person name="McLaughlin R.W."/>
        </authorList>
    </citation>
    <scope>NUCLEOTIDE SEQUENCE [LARGE SCALE GENOMIC DNA]</scope>
    <source>
        <strain evidence="8">LMG 26678</strain>
    </source>
</reference>
<evidence type="ECO:0000256" key="2">
    <source>
        <dbReference type="ARBA" id="ARBA00023015"/>
    </source>
</evidence>
<dbReference type="PANTHER" id="PTHR30146:SF95">
    <property type="entry name" value="RIBOSE OPERON REPRESSOR"/>
    <property type="match status" value="1"/>
</dbReference>
<protein>
    <recommendedName>
        <fullName evidence="6">HTH lacI-type domain-containing protein</fullName>
    </recommendedName>
</protein>
<evidence type="ECO:0000256" key="5">
    <source>
        <dbReference type="SAM" id="Phobius"/>
    </source>
</evidence>
<evidence type="ECO:0000256" key="1">
    <source>
        <dbReference type="ARBA" id="ARBA00022491"/>
    </source>
</evidence>
<gene>
    <name evidence="7" type="ORF">ATZ35_04600</name>
</gene>